<dbReference type="AlphaFoldDB" id="A0A0A9AZL8"/>
<organism evidence="2">
    <name type="scientific">Arundo donax</name>
    <name type="common">Giant reed</name>
    <name type="synonym">Donax arundinaceus</name>
    <dbReference type="NCBI Taxonomy" id="35708"/>
    <lineage>
        <taxon>Eukaryota</taxon>
        <taxon>Viridiplantae</taxon>
        <taxon>Streptophyta</taxon>
        <taxon>Embryophyta</taxon>
        <taxon>Tracheophyta</taxon>
        <taxon>Spermatophyta</taxon>
        <taxon>Magnoliopsida</taxon>
        <taxon>Liliopsida</taxon>
        <taxon>Poales</taxon>
        <taxon>Poaceae</taxon>
        <taxon>PACMAD clade</taxon>
        <taxon>Arundinoideae</taxon>
        <taxon>Arundineae</taxon>
        <taxon>Arundo</taxon>
    </lineage>
</organism>
<proteinExistence type="predicted"/>
<dbReference type="EMBL" id="GBRH01242552">
    <property type="protein sequence ID" value="JAD55343.1"/>
    <property type="molecule type" value="Transcribed_RNA"/>
</dbReference>
<sequence>MSVPTYISLDDTSSVSSEERSITSSLESSIAY</sequence>
<reference evidence="2" key="2">
    <citation type="journal article" date="2015" name="Data Brief">
        <title>Shoot transcriptome of the giant reed, Arundo donax.</title>
        <authorList>
            <person name="Barrero R.A."/>
            <person name="Guerrero F.D."/>
            <person name="Moolhuijzen P."/>
            <person name="Goolsby J.A."/>
            <person name="Tidwell J."/>
            <person name="Bellgard S.E."/>
            <person name="Bellgard M.I."/>
        </authorList>
    </citation>
    <scope>NUCLEOTIDE SEQUENCE</scope>
    <source>
        <tissue evidence="2">Shoot tissue taken approximately 20 cm above the soil surface</tissue>
    </source>
</reference>
<reference evidence="2" key="1">
    <citation type="submission" date="2014-09" db="EMBL/GenBank/DDBJ databases">
        <authorList>
            <person name="Magalhaes I.L.F."/>
            <person name="Oliveira U."/>
            <person name="Santos F.R."/>
            <person name="Vidigal T.H.D.A."/>
            <person name="Brescovit A.D."/>
            <person name="Santos A.J."/>
        </authorList>
    </citation>
    <scope>NUCLEOTIDE SEQUENCE</scope>
    <source>
        <tissue evidence="2">Shoot tissue taken approximately 20 cm above the soil surface</tissue>
    </source>
</reference>
<protein>
    <submittedName>
        <fullName evidence="2">Uncharacterized protein</fullName>
    </submittedName>
</protein>
<evidence type="ECO:0000256" key="1">
    <source>
        <dbReference type="SAM" id="MobiDB-lite"/>
    </source>
</evidence>
<feature type="compositionally biased region" description="Low complexity" evidence="1">
    <location>
        <begin position="22"/>
        <end position="32"/>
    </location>
</feature>
<accession>A0A0A9AZL8</accession>
<evidence type="ECO:0000313" key="2">
    <source>
        <dbReference type="EMBL" id="JAD55343.1"/>
    </source>
</evidence>
<feature type="region of interest" description="Disordered" evidence="1">
    <location>
        <begin position="1"/>
        <end position="32"/>
    </location>
</feature>
<name>A0A0A9AZL8_ARUDO</name>